<reference evidence="2 3" key="1">
    <citation type="submission" date="2016-06" db="EMBL/GenBank/DDBJ databases">
        <title>Evolution of pathogenesis and genome organization in the Tremellales.</title>
        <authorList>
            <person name="Cuomo C."/>
            <person name="Litvintseva A."/>
            <person name="Heitman J."/>
            <person name="Chen Y."/>
            <person name="Sun S."/>
            <person name="Springer D."/>
            <person name="Dromer F."/>
            <person name="Young S."/>
            <person name="Zeng Q."/>
            <person name="Chapman S."/>
            <person name="Gujja S."/>
            <person name="Saif S."/>
            <person name="Birren B."/>
        </authorList>
    </citation>
    <scope>NUCLEOTIDE SEQUENCE [LARGE SCALE GENOMIC DNA]</scope>
    <source>
        <strain evidence="2 3">ATCC 28783</strain>
    </source>
</reference>
<keyword evidence="3" id="KW-1185">Reference proteome</keyword>
<dbReference type="VEuPathDB" id="FungiDB:TREMEDRAFT_61601"/>
<evidence type="ECO:0000313" key="3">
    <source>
        <dbReference type="Proteomes" id="UP000289152"/>
    </source>
</evidence>
<evidence type="ECO:0000256" key="1">
    <source>
        <dbReference type="SAM" id="MobiDB-lite"/>
    </source>
</evidence>
<gene>
    <name evidence="2" type="ORF">M231_00998</name>
</gene>
<protein>
    <submittedName>
        <fullName evidence="2">Uncharacterized protein</fullName>
    </submittedName>
</protein>
<feature type="compositionally biased region" description="Basic and acidic residues" evidence="1">
    <location>
        <begin position="422"/>
        <end position="441"/>
    </location>
</feature>
<sequence>MPKHVPTYKHLLSRSFLAPANREKKKEPCFNDLLAQARRNRSDVQEITRDRPAHLVDIDFVSPIPIVPLILEGASLPGEITRTQIIERNRLARRTPGPAAPACWTLPSISHPSLPSSKTSVQLSSHQIRLYSSLISHQPPSRPTNGTSSLVHYCLMTVLKYVEDETPLYQLSSSTSEMKTITRGEIIRSQISWMDTHTKILLMDISSELEEKHPWRLKDKTLKLLLRPPNHPSLSVADDWINIVDERGKSSNQLMISDNSWTQSVDTGIGIGIEDESDLEKEDSWDEEEDSTSIIHHLPLTLHPSPEKFLKQLNTFPFLSLISLNLTGSTLPINLDSLIGVLPAVLRELCLSGVRYKGKEDDWWRGIKGMGGKMVLLILLDLSFPPYRITDQIAKEVFQPAHTRFPSLKVLGLRGHISQENSKQDEMKDASEENRMRRSNVEKSLRGDRKRWVDVIWD</sequence>
<organism evidence="2 3">
    <name type="scientific">Tremella mesenterica</name>
    <name type="common">Jelly fungus</name>
    <dbReference type="NCBI Taxonomy" id="5217"/>
    <lineage>
        <taxon>Eukaryota</taxon>
        <taxon>Fungi</taxon>
        <taxon>Dikarya</taxon>
        <taxon>Basidiomycota</taxon>
        <taxon>Agaricomycotina</taxon>
        <taxon>Tremellomycetes</taxon>
        <taxon>Tremellales</taxon>
        <taxon>Tremellaceae</taxon>
        <taxon>Tremella</taxon>
    </lineage>
</organism>
<dbReference type="Proteomes" id="UP000289152">
    <property type="component" value="Unassembled WGS sequence"/>
</dbReference>
<proteinExistence type="predicted"/>
<dbReference type="AlphaFoldDB" id="A0A4Q1BUG9"/>
<comment type="caution">
    <text evidence="2">The sequence shown here is derived from an EMBL/GenBank/DDBJ whole genome shotgun (WGS) entry which is preliminary data.</text>
</comment>
<feature type="region of interest" description="Disordered" evidence="1">
    <location>
        <begin position="419"/>
        <end position="441"/>
    </location>
</feature>
<name>A0A4Q1BUG9_TREME</name>
<accession>A0A4Q1BUG9</accession>
<evidence type="ECO:0000313" key="2">
    <source>
        <dbReference type="EMBL" id="RXK41763.1"/>
    </source>
</evidence>
<dbReference type="InParanoid" id="A0A4Q1BUG9"/>
<dbReference type="EMBL" id="SDIL01000006">
    <property type="protein sequence ID" value="RXK41763.1"/>
    <property type="molecule type" value="Genomic_DNA"/>
</dbReference>
<dbReference type="OrthoDB" id="2589772at2759"/>